<feature type="transmembrane region" description="Helical" evidence="6">
    <location>
        <begin position="54"/>
        <end position="84"/>
    </location>
</feature>
<sequence length="609" mass="67390">MQNPDPIDEVNYRRNVNAEEDPENDQDTYHRRPSNGLDVLDDTKKKLTWRQMRLLLISSTGFFMDAYDIFIINLVVPMLGYVYYANSTPPNKIPSSVQGPLKGMTSLGQLIGQLAFGYISDRWGRKKIYGVELIIITIATIFCATSASAEAGLSAIAFLGFWRLILGIGIGGDYPLSATITSEWAVANRRGQMIAAIFSMQGFGNVAAALVTIIVLACFKVPVENNVVNLDYVWRICIGLGAVPAVATIYARLTLPESPRYSADVIGDQKAARKALEDQKWVTPEDRERRHTMDANGHGAEYEKHVKGTETDTPSTDEDDSSYKEHRIKQQQDFGAVILFKVGQSQGFTWYITQLVSSNTELKVMLYYLPVLTYLSMLPSGDRFLMDIAFYGINLNQSIILSEIGFAPSGSSPWDTLFKQAIGNLILSVLGALPGYIVTVFTVEKLGRKPIQYLGFFICGVLFIILGAAWFPIRSVNVALFIVLFAIIQFFFNFGPNTTTFISPAEVFPTRHRSRAHGIAAASGKAGAIIATFGFNALADVGGPPGAETFLPNVLIIFGVIMLLGMLTTIWVPESKGKSLDYFERERLNDGGFRSLFRRSRRTANDEDE</sequence>
<dbReference type="OrthoDB" id="433512at2759"/>
<evidence type="ECO:0000256" key="4">
    <source>
        <dbReference type="ARBA" id="ARBA00023136"/>
    </source>
</evidence>
<evidence type="ECO:0000313" key="8">
    <source>
        <dbReference type="EMBL" id="KAG2188144.1"/>
    </source>
</evidence>
<evidence type="ECO:0000256" key="3">
    <source>
        <dbReference type="ARBA" id="ARBA00022989"/>
    </source>
</evidence>
<feature type="transmembrane region" description="Helical" evidence="6">
    <location>
        <begin position="421"/>
        <end position="441"/>
    </location>
</feature>
<feature type="transmembrane region" description="Helical" evidence="6">
    <location>
        <begin position="550"/>
        <end position="572"/>
    </location>
</feature>
<evidence type="ECO:0000313" key="9">
    <source>
        <dbReference type="Proteomes" id="UP000612746"/>
    </source>
</evidence>
<feature type="transmembrane region" description="Helical" evidence="6">
    <location>
        <begin position="478"/>
        <end position="495"/>
    </location>
</feature>
<reference evidence="8" key="1">
    <citation type="submission" date="2020-12" db="EMBL/GenBank/DDBJ databases">
        <title>Metabolic potential, ecology and presence of endohyphal bacteria is reflected in genomic diversity of Mucoromycotina.</title>
        <authorList>
            <person name="Muszewska A."/>
            <person name="Okrasinska A."/>
            <person name="Steczkiewicz K."/>
            <person name="Drgas O."/>
            <person name="Orlowska M."/>
            <person name="Perlinska-Lenart U."/>
            <person name="Aleksandrzak-Piekarczyk T."/>
            <person name="Szatraj K."/>
            <person name="Zielenkiewicz U."/>
            <person name="Pilsyk S."/>
            <person name="Malc E."/>
            <person name="Mieczkowski P."/>
            <person name="Kruszewska J.S."/>
            <person name="Biernat P."/>
            <person name="Pawlowska J."/>
        </authorList>
    </citation>
    <scope>NUCLEOTIDE SEQUENCE</scope>
    <source>
        <strain evidence="8">WA0000051536</strain>
    </source>
</reference>
<evidence type="ECO:0000256" key="5">
    <source>
        <dbReference type="SAM" id="MobiDB-lite"/>
    </source>
</evidence>
<feature type="transmembrane region" description="Helical" evidence="6">
    <location>
        <begin position="453"/>
        <end position="472"/>
    </location>
</feature>
<proteinExistence type="predicted"/>
<dbReference type="GO" id="GO:0016020">
    <property type="term" value="C:membrane"/>
    <property type="evidence" value="ECO:0007669"/>
    <property type="project" value="UniProtKB-SubCell"/>
</dbReference>
<dbReference type="PANTHER" id="PTHR24064">
    <property type="entry name" value="SOLUTE CARRIER FAMILY 22 MEMBER"/>
    <property type="match status" value="1"/>
</dbReference>
<feature type="transmembrane region" description="Helical" evidence="6">
    <location>
        <begin position="232"/>
        <end position="251"/>
    </location>
</feature>
<evidence type="ECO:0000256" key="1">
    <source>
        <dbReference type="ARBA" id="ARBA00004141"/>
    </source>
</evidence>
<evidence type="ECO:0000256" key="6">
    <source>
        <dbReference type="SAM" id="Phobius"/>
    </source>
</evidence>
<dbReference type="Gene3D" id="1.20.1250.20">
    <property type="entry name" value="MFS general substrate transporter like domains"/>
    <property type="match status" value="2"/>
</dbReference>
<comment type="caution">
    <text evidence="8">The sequence shown here is derived from an EMBL/GenBank/DDBJ whole genome shotgun (WGS) entry which is preliminary data.</text>
</comment>
<feature type="region of interest" description="Disordered" evidence="5">
    <location>
        <begin position="277"/>
        <end position="325"/>
    </location>
</feature>
<accession>A0A8H7Q804</accession>
<dbReference type="Pfam" id="PF00083">
    <property type="entry name" value="Sugar_tr"/>
    <property type="match status" value="2"/>
</dbReference>
<feature type="region of interest" description="Disordered" evidence="5">
    <location>
        <begin position="1"/>
        <end position="35"/>
    </location>
</feature>
<keyword evidence="2 6" id="KW-0812">Transmembrane</keyword>
<dbReference type="GO" id="GO:0022857">
    <property type="term" value="F:transmembrane transporter activity"/>
    <property type="evidence" value="ECO:0007669"/>
    <property type="project" value="InterPro"/>
</dbReference>
<dbReference type="CDD" id="cd17364">
    <property type="entry name" value="MFS_PhT"/>
    <property type="match status" value="1"/>
</dbReference>
<dbReference type="PROSITE" id="PS00217">
    <property type="entry name" value="SUGAR_TRANSPORT_2"/>
    <property type="match status" value="1"/>
</dbReference>
<dbReference type="InterPro" id="IPR036259">
    <property type="entry name" value="MFS_trans_sf"/>
</dbReference>
<feature type="domain" description="Major facilitator superfamily (MFS) profile" evidence="7">
    <location>
        <begin position="54"/>
        <end position="577"/>
    </location>
</feature>
<evidence type="ECO:0000256" key="2">
    <source>
        <dbReference type="ARBA" id="ARBA00022692"/>
    </source>
</evidence>
<comment type="subcellular location">
    <subcellularLocation>
        <location evidence="1">Membrane</location>
        <topology evidence="1">Multi-pass membrane protein</topology>
    </subcellularLocation>
</comment>
<evidence type="ECO:0000259" key="7">
    <source>
        <dbReference type="PROSITE" id="PS50850"/>
    </source>
</evidence>
<dbReference type="AlphaFoldDB" id="A0A8H7Q804"/>
<gene>
    <name evidence="8" type="ORF">INT44_000895</name>
</gene>
<feature type="transmembrane region" description="Helical" evidence="6">
    <location>
        <begin position="153"/>
        <end position="172"/>
    </location>
</feature>
<keyword evidence="9" id="KW-1185">Reference proteome</keyword>
<keyword evidence="4 6" id="KW-0472">Membrane</keyword>
<dbReference type="PROSITE" id="PS00216">
    <property type="entry name" value="SUGAR_TRANSPORT_1"/>
    <property type="match status" value="1"/>
</dbReference>
<dbReference type="InterPro" id="IPR005828">
    <property type="entry name" value="MFS_sugar_transport-like"/>
</dbReference>
<feature type="transmembrane region" description="Helical" evidence="6">
    <location>
        <begin position="128"/>
        <end position="147"/>
    </location>
</feature>
<dbReference type="InterPro" id="IPR020846">
    <property type="entry name" value="MFS_dom"/>
</dbReference>
<feature type="transmembrane region" description="Helical" evidence="6">
    <location>
        <begin position="193"/>
        <end position="217"/>
    </location>
</feature>
<feature type="transmembrane region" description="Helical" evidence="6">
    <location>
        <begin position="516"/>
        <end position="538"/>
    </location>
</feature>
<protein>
    <recommendedName>
        <fullName evidence="7">Major facilitator superfamily (MFS) profile domain-containing protein</fullName>
    </recommendedName>
</protein>
<dbReference type="InterPro" id="IPR005829">
    <property type="entry name" value="Sugar_transporter_CS"/>
</dbReference>
<feature type="compositionally biased region" description="Basic and acidic residues" evidence="5">
    <location>
        <begin position="300"/>
        <end position="310"/>
    </location>
</feature>
<dbReference type="Proteomes" id="UP000612746">
    <property type="component" value="Unassembled WGS sequence"/>
</dbReference>
<organism evidence="8 9">
    <name type="scientific">Umbelopsis vinacea</name>
    <dbReference type="NCBI Taxonomy" id="44442"/>
    <lineage>
        <taxon>Eukaryota</taxon>
        <taxon>Fungi</taxon>
        <taxon>Fungi incertae sedis</taxon>
        <taxon>Mucoromycota</taxon>
        <taxon>Mucoromycotina</taxon>
        <taxon>Umbelopsidomycetes</taxon>
        <taxon>Umbelopsidales</taxon>
        <taxon>Umbelopsidaceae</taxon>
        <taxon>Umbelopsis</taxon>
    </lineage>
</organism>
<dbReference type="EMBL" id="JAEPRA010000002">
    <property type="protein sequence ID" value="KAG2188144.1"/>
    <property type="molecule type" value="Genomic_DNA"/>
</dbReference>
<dbReference type="SUPFAM" id="SSF103473">
    <property type="entry name" value="MFS general substrate transporter"/>
    <property type="match status" value="1"/>
</dbReference>
<keyword evidence="3 6" id="KW-1133">Transmembrane helix</keyword>
<dbReference type="PROSITE" id="PS50850">
    <property type="entry name" value="MFS"/>
    <property type="match status" value="1"/>
</dbReference>
<feature type="compositionally biased region" description="Basic and acidic residues" evidence="5">
    <location>
        <begin position="277"/>
        <end position="293"/>
    </location>
</feature>
<name>A0A8H7Q804_9FUNG</name>